<dbReference type="Gene3D" id="3.40.50.720">
    <property type="entry name" value="NAD(P)-binding Rossmann-like Domain"/>
    <property type="match status" value="1"/>
</dbReference>
<evidence type="ECO:0000313" key="2">
    <source>
        <dbReference type="EMBL" id="KFI24819.1"/>
    </source>
</evidence>
<dbReference type="RefSeq" id="WP_036639295.1">
    <property type="nucleotide sequence ID" value="NZ_JFZB01000034.1"/>
</dbReference>
<accession>A0A086XS19</accession>
<gene>
    <name evidence="2" type="ORF">CG50_07820</name>
</gene>
<evidence type="ECO:0000313" key="3">
    <source>
        <dbReference type="Proteomes" id="UP000028824"/>
    </source>
</evidence>
<dbReference type="SUPFAM" id="SSF51735">
    <property type="entry name" value="NAD(P)-binding Rossmann-fold domains"/>
    <property type="match status" value="1"/>
</dbReference>
<keyword evidence="3" id="KW-1185">Reference proteome</keyword>
<dbReference type="AlphaFoldDB" id="A0A086XS19"/>
<protein>
    <submittedName>
        <fullName evidence="2">Quinone oxidoreductase</fullName>
    </submittedName>
</protein>
<dbReference type="Gene3D" id="3.90.25.10">
    <property type="entry name" value="UDP-galactose 4-epimerase, domain 1"/>
    <property type="match status" value="1"/>
</dbReference>
<evidence type="ECO:0000259" key="1">
    <source>
        <dbReference type="Pfam" id="PF13460"/>
    </source>
</evidence>
<dbReference type="InterPro" id="IPR052718">
    <property type="entry name" value="NmrA-type_oxidoreductase"/>
</dbReference>
<dbReference type="Pfam" id="PF13460">
    <property type="entry name" value="NAD_binding_10"/>
    <property type="match status" value="1"/>
</dbReference>
<proteinExistence type="predicted"/>
<dbReference type="InterPro" id="IPR016040">
    <property type="entry name" value="NAD(P)-bd_dom"/>
</dbReference>
<comment type="caution">
    <text evidence="2">The sequence shown here is derived from an EMBL/GenBank/DDBJ whole genome shotgun (WGS) entry which is preliminary data.</text>
</comment>
<dbReference type="eggNOG" id="COG0702">
    <property type="taxonomic scope" value="Bacteria"/>
</dbReference>
<dbReference type="InterPro" id="IPR036291">
    <property type="entry name" value="NAD(P)-bd_dom_sf"/>
</dbReference>
<reference evidence="2 3" key="1">
    <citation type="submission" date="2014-03" db="EMBL/GenBank/DDBJ databases">
        <title>Genome of Paenirhodobacter enshiensis DW2-9.</title>
        <authorList>
            <person name="Wang D."/>
            <person name="Wang G."/>
        </authorList>
    </citation>
    <scope>NUCLEOTIDE SEQUENCE [LARGE SCALE GENOMIC DNA]</scope>
    <source>
        <strain evidence="2 3">DW2-9</strain>
    </source>
</reference>
<dbReference type="Proteomes" id="UP000028824">
    <property type="component" value="Unassembled WGS sequence"/>
</dbReference>
<dbReference type="PANTHER" id="PTHR47129">
    <property type="entry name" value="QUINONE OXIDOREDUCTASE 2"/>
    <property type="match status" value="1"/>
</dbReference>
<dbReference type="CDD" id="cd05269">
    <property type="entry name" value="TMR_SDR_a"/>
    <property type="match status" value="1"/>
</dbReference>
<sequence length="288" mass="30675">MSEPIYMVTGASGQLGRLVLTHLRRRVPEKQILGLVRREEDAEALRVQGFGARLADYTDRDGLNDALYGVDRLLLVSGSAIGQRVGQHRNVIEAAKGAGVGFIAYTSLLDAQDSPMMLAEEHKATEDMIDDSGLDYVLLRNGWYSENILASLQADLKLGKHFGAAGEGRFSTAPRNDYAEAAAIVLAAGGPAGKIYELAGDTAFTLGEFAAMLSRISGKTVDYVNADEIAFKAALVHAGLPEAFAAVLANSDANAAEGTLYSASKDLSGLLGRPTEPMEETIRKALEE</sequence>
<dbReference type="EMBL" id="JFZB01000034">
    <property type="protein sequence ID" value="KFI24819.1"/>
    <property type="molecule type" value="Genomic_DNA"/>
</dbReference>
<dbReference type="PANTHER" id="PTHR47129:SF1">
    <property type="entry name" value="NMRA-LIKE DOMAIN-CONTAINING PROTEIN"/>
    <property type="match status" value="1"/>
</dbReference>
<organism evidence="2 3">
    <name type="scientific">Paenirhodobacter enshiensis</name>
    <dbReference type="NCBI Taxonomy" id="1105367"/>
    <lineage>
        <taxon>Bacteria</taxon>
        <taxon>Pseudomonadati</taxon>
        <taxon>Pseudomonadota</taxon>
        <taxon>Alphaproteobacteria</taxon>
        <taxon>Rhodobacterales</taxon>
        <taxon>Rhodobacter group</taxon>
        <taxon>Paenirhodobacter</taxon>
    </lineage>
</organism>
<name>A0A086XS19_9RHOB</name>
<dbReference type="STRING" id="1105367.CG50_07820"/>
<feature type="domain" description="NAD(P)-binding" evidence="1">
    <location>
        <begin position="10"/>
        <end position="147"/>
    </location>
</feature>